<dbReference type="SUPFAM" id="SSF56112">
    <property type="entry name" value="Protein kinase-like (PK-like)"/>
    <property type="match status" value="1"/>
</dbReference>
<dbReference type="PANTHER" id="PTHR21310:SF37">
    <property type="entry name" value="AMINOGLYCOSIDE PHOSPHOTRANSFERASE DOMAIN-CONTAINING PROTEIN"/>
    <property type="match status" value="1"/>
</dbReference>
<sequence>MDEYVKEALEAYQPDDPTGPAIIQQAIADIWMGTFIYQFFIDDADLRQSVIDFVIKHRPGTNPRLGDPYRHGSYNFIIEIILDDGIVLFRFPVPGLAVYPDDKVKAEVATIRYVADNTTIPVPHIYHWGTAAENPTGLNVPFIIMDHIPHATTVGQALEDPEFQIPSMSESEKREYRYQQMAEISLQLYSLTSDRIGSLGVPGNGEYRVTSAPLSHHIAYQVINCDVPVAVLPPRDKTYSSSADYLADAADIEIAGLLFMNEKFFKSATDCRDKFVARYLVRDIVRRRHHSTGEFNHSRPHAEVQTEQPRETFRLWGDDFRPENVLLDEKGAVVGVVDWEYTYFAPETYHLNPPWWLLLELVDEYMDKDADSGTSDQEALSHEAENAEDGQGAGEFREQWDELVETYLRALDKAERKLQSNQQIRSQSIDLCSSSSKDQAVAAPIAQQPPLSQLLRHRWEEEMKEYALTTGFTQTHLLDNYFWDYIDESYWGENTLGGHEGRLELLTDPCRMLMDWFVHRRVEEKTVWKPKALLNQVLEQMDGKSSVLVVPHNSRPE</sequence>
<evidence type="ECO:0000313" key="4">
    <source>
        <dbReference type="EMBL" id="KAK2603180.1"/>
    </source>
</evidence>
<keyword evidence="5" id="KW-1185">Reference proteome</keyword>
<reference evidence="4" key="1">
    <citation type="submission" date="2023-06" db="EMBL/GenBank/DDBJ databases">
        <authorList>
            <person name="Noh H."/>
        </authorList>
    </citation>
    <scope>NUCLEOTIDE SEQUENCE</scope>
    <source>
        <strain evidence="4">DUCC20226</strain>
    </source>
</reference>
<comment type="caution">
    <text evidence="4">The sequence shown here is derived from an EMBL/GenBank/DDBJ whole genome shotgun (WGS) entry which is preliminary data.</text>
</comment>
<dbReference type="AlphaFoldDB" id="A0AAD9SBI1"/>
<evidence type="ECO:0000256" key="2">
    <source>
        <dbReference type="SAM" id="MobiDB-lite"/>
    </source>
</evidence>
<gene>
    <name evidence="4" type="ORF">N8I77_009658</name>
</gene>
<protein>
    <recommendedName>
        <fullName evidence="3">Aminoglycoside phosphotransferase domain-containing protein</fullName>
    </recommendedName>
</protein>
<evidence type="ECO:0000256" key="1">
    <source>
        <dbReference type="SAM" id="Coils"/>
    </source>
</evidence>
<dbReference type="InterPro" id="IPR051678">
    <property type="entry name" value="AGP_Transferase"/>
</dbReference>
<dbReference type="PANTHER" id="PTHR21310">
    <property type="entry name" value="AMINOGLYCOSIDE PHOSPHOTRANSFERASE-RELATED-RELATED"/>
    <property type="match status" value="1"/>
</dbReference>
<keyword evidence="1" id="KW-0175">Coiled coil</keyword>
<dbReference type="EMBL" id="JAUJFL010000005">
    <property type="protein sequence ID" value="KAK2603180.1"/>
    <property type="molecule type" value="Genomic_DNA"/>
</dbReference>
<feature type="domain" description="Aminoglycoside phosphotransferase" evidence="3">
    <location>
        <begin position="277"/>
        <end position="349"/>
    </location>
</feature>
<evidence type="ECO:0000313" key="5">
    <source>
        <dbReference type="Proteomes" id="UP001265746"/>
    </source>
</evidence>
<feature type="region of interest" description="Disordered" evidence="2">
    <location>
        <begin position="369"/>
        <end position="394"/>
    </location>
</feature>
<accession>A0AAD9SBI1</accession>
<evidence type="ECO:0000259" key="3">
    <source>
        <dbReference type="Pfam" id="PF01636"/>
    </source>
</evidence>
<dbReference type="InterPro" id="IPR011009">
    <property type="entry name" value="Kinase-like_dom_sf"/>
</dbReference>
<name>A0AAD9SBI1_PHOAM</name>
<dbReference type="Gene3D" id="3.30.200.20">
    <property type="entry name" value="Phosphorylase Kinase, domain 1"/>
    <property type="match status" value="1"/>
</dbReference>
<dbReference type="Proteomes" id="UP001265746">
    <property type="component" value="Unassembled WGS sequence"/>
</dbReference>
<dbReference type="Pfam" id="PF01636">
    <property type="entry name" value="APH"/>
    <property type="match status" value="1"/>
</dbReference>
<feature type="coiled-coil region" evidence="1">
    <location>
        <begin position="397"/>
        <end position="424"/>
    </location>
</feature>
<organism evidence="4 5">
    <name type="scientific">Phomopsis amygdali</name>
    <name type="common">Fusicoccum amygdali</name>
    <dbReference type="NCBI Taxonomy" id="1214568"/>
    <lineage>
        <taxon>Eukaryota</taxon>
        <taxon>Fungi</taxon>
        <taxon>Dikarya</taxon>
        <taxon>Ascomycota</taxon>
        <taxon>Pezizomycotina</taxon>
        <taxon>Sordariomycetes</taxon>
        <taxon>Sordariomycetidae</taxon>
        <taxon>Diaporthales</taxon>
        <taxon>Diaporthaceae</taxon>
        <taxon>Diaporthe</taxon>
    </lineage>
</organism>
<dbReference type="InterPro" id="IPR002575">
    <property type="entry name" value="Aminoglycoside_PTrfase"/>
</dbReference>
<proteinExistence type="predicted"/>